<dbReference type="EMBL" id="QCYY01002982">
    <property type="protein sequence ID" value="ROT66199.1"/>
    <property type="molecule type" value="Genomic_DNA"/>
</dbReference>
<proteinExistence type="predicted"/>
<feature type="region of interest" description="Disordered" evidence="1">
    <location>
        <begin position="169"/>
        <end position="189"/>
    </location>
</feature>
<feature type="compositionally biased region" description="Basic and acidic residues" evidence="1">
    <location>
        <begin position="390"/>
        <end position="401"/>
    </location>
</feature>
<keyword evidence="2" id="KW-0472">Membrane</keyword>
<feature type="transmembrane region" description="Helical" evidence="2">
    <location>
        <begin position="73"/>
        <end position="94"/>
    </location>
</feature>
<feature type="compositionally biased region" description="Basic residues" evidence="1">
    <location>
        <begin position="299"/>
        <end position="312"/>
    </location>
</feature>
<dbReference type="AlphaFoldDB" id="A0A3R7LW96"/>
<accession>A0A3R7LW96</accession>
<keyword evidence="2" id="KW-0812">Transmembrane</keyword>
<keyword evidence="4" id="KW-1185">Reference proteome</keyword>
<reference evidence="3 4" key="1">
    <citation type="submission" date="2018-04" db="EMBL/GenBank/DDBJ databases">
        <authorList>
            <person name="Zhang X."/>
            <person name="Yuan J."/>
            <person name="Li F."/>
            <person name="Xiang J."/>
        </authorList>
    </citation>
    <scope>NUCLEOTIDE SEQUENCE [LARGE SCALE GENOMIC DNA]</scope>
    <source>
        <tissue evidence="3">Muscle</tissue>
    </source>
</reference>
<feature type="compositionally biased region" description="Pro residues" evidence="1">
    <location>
        <begin position="169"/>
        <end position="182"/>
    </location>
</feature>
<evidence type="ECO:0000256" key="1">
    <source>
        <dbReference type="SAM" id="MobiDB-lite"/>
    </source>
</evidence>
<organism evidence="3 4">
    <name type="scientific">Penaeus vannamei</name>
    <name type="common">Whiteleg shrimp</name>
    <name type="synonym">Litopenaeus vannamei</name>
    <dbReference type="NCBI Taxonomy" id="6689"/>
    <lineage>
        <taxon>Eukaryota</taxon>
        <taxon>Metazoa</taxon>
        <taxon>Ecdysozoa</taxon>
        <taxon>Arthropoda</taxon>
        <taxon>Crustacea</taxon>
        <taxon>Multicrustacea</taxon>
        <taxon>Malacostraca</taxon>
        <taxon>Eumalacostraca</taxon>
        <taxon>Eucarida</taxon>
        <taxon>Decapoda</taxon>
        <taxon>Dendrobranchiata</taxon>
        <taxon>Penaeoidea</taxon>
        <taxon>Penaeidae</taxon>
        <taxon>Penaeus</taxon>
    </lineage>
</organism>
<evidence type="ECO:0000313" key="4">
    <source>
        <dbReference type="Proteomes" id="UP000283509"/>
    </source>
</evidence>
<name>A0A3R7LW96_PENVA</name>
<keyword evidence="2" id="KW-1133">Transmembrane helix</keyword>
<feature type="region of interest" description="Disordered" evidence="1">
    <location>
        <begin position="254"/>
        <end position="362"/>
    </location>
</feature>
<feature type="compositionally biased region" description="Pro residues" evidence="1">
    <location>
        <begin position="254"/>
        <end position="275"/>
    </location>
</feature>
<feature type="region of interest" description="Disordered" evidence="1">
    <location>
        <begin position="390"/>
        <end position="414"/>
    </location>
</feature>
<comment type="caution">
    <text evidence="3">The sequence shown here is derived from an EMBL/GenBank/DDBJ whole genome shotgun (WGS) entry which is preliminary data.</text>
</comment>
<gene>
    <name evidence="3" type="ORF">C7M84_015817</name>
</gene>
<reference evidence="3 4" key="2">
    <citation type="submission" date="2019-01" db="EMBL/GenBank/DDBJ databases">
        <title>The decoding of complex shrimp genome reveals the adaptation for benthos swimmer, frequently molting mechanism and breeding impact on genome.</title>
        <authorList>
            <person name="Sun Y."/>
            <person name="Gao Y."/>
            <person name="Yu Y."/>
        </authorList>
    </citation>
    <scope>NUCLEOTIDE SEQUENCE [LARGE SCALE GENOMIC DNA]</scope>
    <source>
        <tissue evidence="3">Muscle</tissue>
    </source>
</reference>
<dbReference type="Proteomes" id="UP000283509">
    <property type="component" value="Unassembled WGS sequence"/>
</dbReference>
<evidence type="ECO:0000313" key="3">
    <source>
        <dbReference type="EMBL" id="ROT66199.1"/>
    </source>
</evidence>
<sequence length="465" mass="52022">MVSFWVRELVFEIDGLRIHQRHDVHLFPQRQRFHDSTWLVDDDLRESKVVVPDGVREGAGVVRWLVFDRGHALGNYTLSLFISLFLTFFVSFFLPFHLCLPFSLFSSTLFTPFPYLYFPFSLLFPHPFLSPSLTPKPIHPPFLLPPPFSPPHLSPLALTLSFHLILPSPPSSRPQSHPPSPSPHSSSLPSSPLLVSSHFPPLFPPLSLSFSFHPHISPYPLPLLFLTPPPFPHSPFSLPYPFPSPFPSPSTPLPLPYPSSPSTPFPSPLPLPLSLPPYTGDTSRASPSERRDRTGIWPRSRRRPSRRPRPRCKAAPNSNPRESRGEQFPDHGVPPDGVPLQLADEPQETRAPVHSQAGQGVLDGVEDVELGADEDAGEGGSPRIESRKMVMGRESETRERSLGMPSPLSSESTGRTRVLATFQKGFDRMNSDVILARRVGRRRKMGLLGSFFFDRQTEQEIGLLA</sequence>
<protein>
    <submittedName>
        <fullName evidence="3">Uncharacterized protein</fullName>
    </submittedName>
</protein>
<evidence type="ECO:0000256" key="2">
    <source>
        <dbReference type="SAM" id="Phobius"/>
    </source>
</evidence>